<proteinExistence type="inferred from homology"/>
<evidence type="ECO:0000256" key="4">
    <source>
        <dbReference type="ARBA" id="ARBA00023263"/>
    </source>
</evidence>
<dbReference type="GO" id="GO:0043709">
    <property type="term" value="P:cell adhesion involved in single-species biofilm formation"/>
    <property type="evidence" value="ECO:0007669"/>
    <property type="project" value="TreeGrafter"/>
</dbReference>
<organism evidence="7 8">
    <name type="scientific">Mixta tenebrionis</name>
    <dbReference type="NCBI Taxonomy" id="2562439"/>
    <lineage>
        <taxon>Bacteria</taxon>
        <taxon>Pseudomonadati</taxon>
        <taxon>Pseudomonadota</taxon>
        <taxon>Gammaproteobacteria</taxon>
        <taxon>Enterobacterales</taxon>
        <taxon>Erwiniaceae</taxon>
        <taxon>Mixta</taxon>
    </lineage>
</organism>
<dbReference type="GO" id="GO:0009289">
    <property type="term" value="C:pilus"/>
    <property type="evidence" value="ECO:0007669"/>
    <property type="project" value="UniProtKB-SubCell"/>
</dbReference>
<dbReference type="InterPro" id="IPR050263">
    <property type="entry name" value="Bact_Fimbrial_Adh_Pro"/>
</dbReference>
<dbReference type="Proteomes" id="UP000319523">
    <property type="component" value="Unassembled WGS sequence"/>
</dbReference>
<comment type="subcellular location">
    <subcellularLocation>
        <location evidence="1">Fimbrium</location>
    </subcellularLocation>
</comment>
<dbReference type="PANTHER" id="PTHR33420:SF3">
    <property type="entry name" value="FIMBRIAL SUBUNIT ELFA"/>
    <property type="match status" value="1"/>
</dbReference>
<evidence type="ECO:0000256" key="5">
    <source>
        <dbReference type="SAM" id="SignalP"/>
    </source>
</evidence>
<sequence length="187" mass="19083">MTVKGKKMDTTIKKYLPSKKILTAVLATLFLSAGAAQANTGTVEFAGSIVESACVIASDSIALNIDMGSVGSKTLAAANSESPIKKSFTINLNGCDNSVLKNVVVTFNGTPDSTDATALATSDAARKVAIRFYDTDGSRLNLGAASKSVSLNPTATPLTFKATLISPTGTATAGSITATATYTLTYA</sequence>
<evidence type="ECO:0000259" key="6">
    <source>
        <dbReference type="Pfam" id="PF00419"/>
    </source>
</evidence>
<accession>A0A506V6Z7</accession>
<dbReference type="InterPro" id="IPR036937">
    <property type="entry name" value="Adhesion_dom_fimbrial_sf"/>
</dbReference>
<evidence type="ECO:0000313" key="7">
    <source>
        <dbReference type="EMBL" id="TPW41202.1"/>
    </source>
</evidence>
<dbReference type="InterPro" id="IPR000259">
    <property type="entry name" value="Adhesion_dom_fimbrial"/>
</dbReference>
<evidence type="ECO:0000256" key="1">
    <source>
        <dbReference type="ARBA" id="ARBA00004561"/>
    </source>
</evidence>
<gene>
    <name evidence="7" type="ORF">FKM52_15195</name>
</gene>
<feature type="chain" id="PRO_5021323925" evidence="5">
    <location>
        <begin position="39"/>
        <end position="187"/>
    </location>
</feature>
<dbReference type="SUPFAM" id="SSF49401">
    <property type="entry name" value="Bacterial adhesins"/>
    <property type="match status" value="1"/>
</dbReference>
<name>A0A506V6Z7_9GAMM</name>
<protein>
    <submittedName>
        <fullName evidence="7">Type 1 fimbrial protein</fullName>
    </submittedName>
</protein>
<dbReference type="AlphaFoldDB" id="A0A506V6Z7"/>
<dbReference type="PANTHER" id="PTHR33420">
    <property type="entry name" value="FIMBRIAL SUBUNIT ELFA-RELATED"/>
    <property type="match status" value="1"/>
</dbReference>
<keyword evidence="4" id="KW-0281">Fimbrium</keyword>
<comment type="similarity">
    <text evidence="2">Belongs to the fimbrial protein family.</text>
</comment>
<feature type="signal peptide" evidence="5">
    <location>
        <begin position="1"/>
        <end position="38"/>
    </location>
</feature>
<dbReference type="Pfam" id="PF00419">
    <property type="entry name" value="Fimbrial"/>
    <property type="match status" value="1"/>
</dbReference>
<keyword evidence="3 5" id="KW-0732">Signal</keyword>
<dbReference type="OrthoDB" id="8586454at2"/>
<dbReference type="Gene3D" id="2.60.40.1090">
    <property type="entry name" value="Fimbrial-type adhesion domain"/>
    <property type="match status" value="1"/>
</dbReference>
<feature type="domain" description="Fimbrial-type adhesion" evidence="6">
    <location>
        <begin position="44"/>
        <end position="186"/>
    </location>
</feature>
<evidence type="ECO:0000256" key="3">
    <source>
        <dbReference type="ARBA" id="ARBA00022729"/>
    </source>
</evidence>
<dbReference type="EMBL" id="VHQI01000009">
    <property type="protein sequence ID" value="TPW41202.1"/>
    <property type="molecule type" value="Genomic_DNA"/>
</dbReference>
<dbReference type="InterPro" id="IPR008966">
    <property type="entry name" value="Adhesion_dom_sf"/>
</dbReference>
<evidence type="ECO:0000256" key="2">
    <source>
        <dbReference type="ARBA" id="ARBA00006671"/>
    </source>
</evidence>
<reference evidence="7 8" key="1">
    <citation type="submission" date="2019-06" db="EMBL/GenBank/DDBJ databases">
        <authorList>
            <person name="Yang Y."/>
        </authorList>
    </citation>
    <scope>NUCLEOTIDE SEQUENCE [LARGE SCALE GENOMIC DNA]</scope>
    <source>
        <strain evidence="7 8">BIT-26</strain>
    </source>
</reference>
<evidence type="ECO:0000313" key="8">
    <source>
        <dbReference type="Proteomes" id="UP000319523"/>
    </source>
</evidence>
<keyword evidence="8" id="KW-1185">Reference proteome</keyword>
<comment type="caution">
    <text evidence="7">The sequence shown here is derived from an EMBL/GenBank/DDBJ whole genome shotgun (WGS) entry which is preliminary data.</text>
</comment>